<feature type="domain" description="NADP-dependent oxidoreductase" evidence="2">
    <location>
        <begin position="39"/>
        <end position="313"/>
    </location>
</feature>
<gene>
    <name evidence="3" type="ORF">EJ08DRAFT_672434</name>
</gene>
<dbReference type="InterPro" id="IPR050523">
    <property type="entry name" value="AKR_Detox_Biosynth"/>
</dbReference>
<dbReference type="OrthoDB" id="48988at2759"/>
<dbReference type="Gene3D" id="3.20.20.100">
    <property type="entry name" value="NADP-dependent oxidoreductase domain"/>
    <property type="match status" value="1"/>
</dbReference>
<name>A0A9P4NJH1_9PEZI</name>
<dbReference type="Proteomes" id="UP000800235">
    <property type="component" value="Unassembled WGS sequence"/>
</dbReference>
<sequence>MADTLELARKLSPGYADTFWGFCTLWTLEDPPDRTPDKLQTTKEFLNLLPKYGIDEIDTAAVYPGGKSGRSETLPGQMKASESFIIDTKIMVNGGHSPDAGGGDLSKENVRKSFETSLERLGMGKVRVLYCHRPDPVTPLEETAEVFNELYKEGKFERWGVSNYPVSTVKELLSICDSKGFIKPTVYQGMYNILCRHAEIKLFPLLKQHNISYNVYSPTAGGLFAPTQSSRYTPGTPAAAYWGSMYNGNPKMGEAADRVFKLAEREGIPAIELCLRWAVHDSKLRKGDAEGNVEAIKKGPLSKEVVKELDEVWKSVEDVAPGNV</sequence>
<dbReference type="GO" id="GO:0016491">
    <property type="term" value="F:oxidoreductase activity"/>
    <property type="evidence" value="ECO:0007669"/>
    <property type="project" value="UniProtKB-KW"/>
</dbReference>
<accession>A0A9P4NJH1</accession>
<organism evidence="3 4">
    <name type="scientific">Tothia fuscella</name>
    <dbReference type="NCBI Taxonomy" id="1048955"/>
    <lineage>
        <taxon>Eukaryota</taxon>
        <taxon>Fungi</taxon>
        <taxon>Dikarya</taxon>
        <taxon>Ascomycota</taxon>
        <taxon>Pezizomycotina</taxon>
        <taxon>Dothideomycetes</taxon>
        <taxon>Pleosporomycetidae</taxon>
        <taxon>Venturiales</taxon>
        <taxon>Cylindrosympodiaceae</taxon>
        <taxon>Tothia</taxon>
    </lineage>
</organism>
<proteinExistence type="predicted"/>
<comment type="caution">
    <text evidence="3">The sequence shown here is derived from an EMBL/GenBank/DDBJ whole genome shotgun (WGS) entry which is preliminary data.</text>
</comment>
<dbReference type="PANTHER" id="PTHR43364:SF4">
    <property type="entry name" value="NAD(P)-LINKED OXIDOREDUCTASE SUPERFAMILY PROTEIN"/>
    <property type="match status" value="1"/>
</dbReference>
<reference evidence="3" key="1">
    <citation type="journal article" date="2020" name="Stud. Mycol.">
        <title>101 Dothideomycetes genomes: a test case for predicting lifestyles and emergence of pathogens.</title>
        <authorList>
            <person name="Haridas S."/>
            <person name="Albert R."/>
            <person name="Binder M."/>
            <person name="Bloem J."/>
            <person name="Labutti K."/>
            <person name="Salamov A."/>
            <person name="Andreopoulos B."/>
            <person name="Baker S."/>
            <person name="Barry K."/>
            <person name="Bills G."/>
            <person name="Bluhm B."/>
            <person name="Cannon C."/>
            <person name="Castanera R."/>
            <person name="Culley D."/>
            <person name="Daum C."/>
            <person name="Ezra D."/>
            <person name="Gonzalez J."/>
            <person name="Henrissat B."/>
            <person name="Kuo A."/>
            <person name="Liang C."/>
            <person name="Lipzen A."/>
            <person name="Lutzoni F."/>
            <person name="Magnuson J."/>
            <person name="Mondo S."/>
            <person name="Nolan M."/>
            <person name="Ohm R."/>
            <person name="Pangilinan J."/>
            <person name="Park H.-J."/>
            <person name="Ramirez L."/>
            <person name="Alfaro M."/>
            <person name="Sun H."/>
            <person name="Tritt A."/>
            <person name="Yoshinaga Y."/>
            <person name="Zwiers L.-H."/>
            <person name="Turgeon B."/>
            <person name="Goodwin S."/>
            <person name="Spatafora J."/>
            <person name="Crous P."/>
            <person name="Grigoriev I."/>
        </authorList>
    </citation>
    <scope>NUCLEOTIDE SEQUENCE</scope>
    <source>
        <strain evidence="3">CBS 130266</strain>
    </source>
</reference>
<dbReference type="AlphaFoldDB" id="A0A9P4NJH1"/>
<dbReference type="EMBL" id="MU007078">
    <property type="protein sequence ID" value="KAF2423733.1"/>
    <property type="molecule type" value="Genomic_DNA"/>
</dbReference>
<dbReference type="InterPro" id="IPR036812">
    <property type="entry name" value="NAD(P)_OxRdtase_dom_sf"/>
</dbReference>
<keyword evidence="4" id="KW-1185">Reference proteome</keyword>
<evidence type="ECO:0000259" key="2">
    <source>
        <dbReference type="Pfam" id="PF00248"/>
    </source>
</evidence>
<dbReference type="SUPFAM" id="SSF51430">
    <property type="entry name" value="NAD(P)-linked oxidoreductase"/>
    <property type="match status" value="1"/>
</dbReference>
<dbReference type="InterPro" id="IPR023210">
    <property type="entry name" value="NADP_OxRdtase_dom"/>
</dbReference>
<keyword evidence="1" id="KW-0560">Oxidoreductase</keyword>
<evidence type="ECO:0000256" key="1">
    <source>
        <dbReference type="ARBA" id="ARBA00023002"/>
    </source>
</evidence>
<evidence type="ECO:0000313" key="4">
    <source>
        <dbReference type="Proteomes" id="UP000800235"/>
    </source>
</evidence>
<dbReference type="PANTHER" id="PTHR43364">
    <property type="entry name" value="NADH-SPECIFIC METHYLGLYOXAL REDUCTASE-RELATED"/>
    <property type="match status" value="1"/>
</dbReference>
<evidence type="ECO:0000313" key="3">
    <source>
        <dbReference type="EMBL" id="KAF2423733.1"/>
    </source>
</evidence>
<dbReference type="Pfam" id="PF00248">
    <property type="entry name" value="Aldo_ket_red"/>
    <property type="match status" value="1"/>
</dbReference>
<protein>
    <submittedName>
        <fullName evidence="3">Aldo/keto reductase</fullName>
    </submittedName>
</protein>